<dbReference type="Pfam" id="PF13637">
    <property type="entry name" value="Ank_4"/>
    <property type="match status" value="1"/>
</dbReference>
<feature type="region of interest" description="Disordered" evidence="2">
    <location>
        <begin position="214"/>
        <end position="233"/>
    </location>
</feature>
<feature type="repeat" description="ANK" evidence="1">
    <location>
        <begin position="41"/>
        <end position="73"/>
    </location>
</feature>
<dbReference type="EMBL" id="CAXDID020000065">
    <property type="protein sequence ID" value="CAL6011804.1"/>
    <property type="molecule type" value="Genomic_DNA"/>
</dbReference>
<keyword evidence="5" id="KW-1185">Reference proteome</keyword>
<accession>A0AA86N768</accession>
<dbReference type="SUPFAM" id="SSF48403">
    <property type="entry name" value="Ankyrin repeat"/>
    <property type="match status" value="1"/>
</dbReference>
<keyword evidence="1" id="KW-0040">ANK repeat</keyword>
<evidence type="ECO:0000313" key="3">
    <source>
        <dbReference type="EMBL" id="CAI9913981.1"/>
    </source>
</evidence>
<organism evidence="3">
    <name type="scientific">Hexamita inflata</name>
    <dbReference type="NCBI Taxonomy" id="28002"/>
    <lineage>
        <taxon>Eukaryota</taxon>
        <taxon>Metamonada</taxon>
        <taxon>Diplomonadida</taxon>
        <taxon>Hexamitidae</taxon>
        <taxon>Hexamitinae</taxon>
        <taxon>Hexamita</taxon>
    </lineage>
</organism>
<evidence type="ECO:0000256" key="1">
    <source>
        <dbReference type="PROSITE-ProRule" id="PRU00023"/>
    </source>
</evidence>
<name>A0AA86N768_9EUKA</name>
<dbReference type="Gene3D" id="1.25.40.20">
    <property type="entry name" value="Ankyrin repeat-containing domain"/>
    <property type="match status" value="1"/>
</dbReference>
<evidence type="ECO:0000313" key="4">
    <source>
        <dbReference type="EMBL" id="CAL6011804.1"/>
    </source>
</evidence>
<dbReference type="InterPro" id="IPR002110">
    <property type="entry name" value="Ankyrin_rpt"/>
</dbReference>
<dbReference type="AlphaFoldDB" id="A0AA86N768"/>
<dbReference type="PROSITE" id="PS50297">
    <property type="entry name" value="ANK_REP_REGION"/>
    <property type="match status" value="1"/>
</dbReference>
<dbReference type="InterPro" id="IPR036770">
    <property type="entry name" value="Ankyrin_rpt-contain_sf"/>
</dbReference>
<reference evidence="4 5" key="2">
    <citation type="submission" date="2024-07" db="EMBL/GenBank/DDBJ databases">
        <authorList>
            <person name="Akdeniz Z."/>
        </authorList>
    </citation>
    <scope>NUCLEOTIDE SEQUENCE [LARGE SCALE GENOMIC DNA]</scope>
</reference>
<reference evidence="3" key="1">
    <citation type="submission" date="2023-06" db="EMBL/GenBank/DDBJ databases">
        <authorList>
            <person name="Kurt Z."/>
        </authorList>
    </citation>
    <scope>NUCLEOTIDE SEQUENCE</scope>
</reference>
<comment type="caution">
    <text evidence="3">The sequence shown here is derived from an EMBL/GenBank/DDBJ whole genome shotgun (WGS) entry which is preliminary data.</text>
</comment>
<sequence>MQCCKQDISALLSIWFDAAAQNDVKTVQSLCKQFNSKFNEEGLSALHLAILNQSLTVIQFLLPFEAELQAKSDTIKSEKLGYCPTAFQLSILYADLEPANTILDFFYLSNLKNYSLEWVLSNVTERNVSLIQHNLFKHQLKQWVSDQEINILAKCTNKVFYRFIVNKYEEVDSVLKELITDLFLNHFQEVQKEAEKEDDKELNLVLMKLKEIESEDTPQEDEGTLTRTVTGFV</sequence>
<feature type="compositionally biased region" description="Acidic residues" evidence="2">
    <location>
        <begin position="214"/>
        <end position="223"/>
    </location>
</feature>
<dbReference type="EMBL" id="CATOUU010000042">
    <property type="protein sequence ID" value="CAI9913981.1"/>
    <property type="molecule type" value="Genomic_DNA"/>
</dbReference>
<gene>
    <name evidence="3" type="ORF">HINF_LOCUS1626</name>
    <name evidence="4" type="ORF">HINF_LOCUS22996</name>
</gene>
<dbReference type="Proteomes" id="UP001642409">
    <property type="component" value="Unassembled WGS sequence"/>
</dbReference>
<proteinExistence type="predicted"/>
<evidence type="ECO:0000313" key="5">
    <source>
        <dbReference type="Proteomes" id="UP001642409"/>
    </source>
</evidence>
<dbReference type="PROSITE" id="PS50088">
    <property type="entry name" value="ANK_REPEAT"/>
    <property type="match status" value="1"/>
</dbReference>
<protein>
    <submittedName>
        <fullName evidence="3">Ankyrin repeat-containing protein</fullName>
    </submittedName>
    <submittedName>
        <fullName evidence="4">Ankyrin_repeat-containing protein</fullName>
    </submittedName>
</protein>
<evidence type="ECO:0000256" key="2">
    <source>
        <dbReference type="SAM" id="MobiDB-lite"/>
    </source>
</evidence>